<gene>
    <name evidence="1" type="ORF">EDE15_5147</name>
</gene>
<evidence type="ECO:0000313" key="2">
    <source>
        <dbReference type="Proteomes" id="UP000269669"/>
    </source>
</evidence>
<reference evidence="1 2" key="1">
    <citation type="submission" date="2018-12" db="EMBL/GenBank/DDBJ databases">
        <title>Sequencing of bacterial isolates from soil warming experiment in Harvard Forest, Massachusetts, USA.</title>
        <authorList>
            <person name="Deangelis K."/>
        </authorList>
    </citation>
    <scope>NUCLEOTIDE SEQUENCE [LARGE SCALE GENOMIC DNA]</scope>
    <source>
        <strain evidence="1 2">EB153</strain>
    </source>
</reference>
<dbReference type="EMBL" id="RSDW01000001">
    <property type="protein sequence ID" value="RSL19478.1"/>
    <property type="molecule type" value="Genomic_DNA"/>
</dbReference>
<protein>
    <submittedName>
        <fullName evidence="1">Uncharacterized protein (TIGR03435 family)</fullName>
    </submittedName>
</protein>
<organism evidence="1 2">
    <name type="scientific">Edaphobacter aggregans</name>
    <dbReference type="NCBI Taxonomy" id="570835"/>
    <lineage>
        <taxon>Bacteria</taxon>
        <taxon>Pseudomonadati</taxon>
        <taxon>Acidobacteriota</taxon>
        <taxon>Terriglobia</taxon>
        <taxon>Terriglobales</taxon>
        <taxon>Acidobacteriaceae</taxon>
        <taxon>Edaphobacter</taxon>
    </lineage>
</organism>
<dbReference type="NCBIfam" id="TIGR03435">
    <property type="entry name" value="Soli_TIGR03435"/>
    <property type="match status" value="1"/>
</dbReference>
<dbReference type="AlphaFoldDB" id="A0A3R9QLQ1"/>
<evidence type="ECO:0000313" key="1">
    <source>
        <dbReference type="EMBL" id="RSL19478.1"/>
    </source>
</evidence>
<dbReference type="Pfam" id="PF12543">
    <property type="entry name" value="DUF3738"/>
    <property type="match status" value="1"/>
</dbReference>
<dbReference type="OrthoDB" id="118842at2"/>
<accession>A0A3R9QLQ1</accession>
<dbReference type="InterPro" id="IPR017801">
    <property type="entry name" value="DUF3738"/>
</dbReference>
<dbReference type="RefSeq" id="WP_125487696.1">
    <property type="nucleotide sequence ID" value="NZ_RSDW01000001.1"/>
</dbReference>
<dbReference type="Proteomes" id="UP000269669">
    <property type="component" value="Unassembled WGS sequence"/>
</dbReference>
<sequence>MGASKLIERMNRKTPSIIKLLLAITASLPIVSFAQTSASAATALALAAAPVVATPLAFEVTIVKPNKSGSSSSHSKFENGRFTASNILLKNLIQYSAYGVPEPRILGGPKWLNAERFDIEAKIDSSTADQLRTLSRVQRKLQMQGMFQQLLADRFKLTIHWETRDLPVYALVVAKKGPSLQKSKDSDGGSNTSASTGQFTAQGVTLQEMAQALTQELSQELGRVVIDKTGIDGRYNVTLKWTPDTGTTPLDNGREVTAASSDSGSSIFTAIQEQLGLKLESTKGPVQVLVIDHVEMPSEN</sequence>
<keyword evidence="2" id="KW-1185">Reference proteome</keyword>
<proteinExistence type="predicted"/>
<comment type="caution">
    <text evidence="1">The sequence shown here is derived from an EMBL/GenBank/DDBJ whole genome shotgun (WGS) entry which is preliminary data.</text>
</comment>
<name>A0A3R9QLQ1_9BACT</name>